<feature type="transmembrane region" description="Helical" evidence="1">
    <location>
        <begin position="31"/>
        <end position="49"/>
    </location>
</feature>
<dbReference type="EMBL" id="JAGSSV010000011">
    <property type="protein sequence ID" value="MBR7889327.1"/>
    <property type="molecule type" value="Genomic_DNA"/>
</dbReference>
<feature type="transmembrane region" description="Helical" evidence="1">
    <location>
        <begin position="306"/>
        <end position="323"/>
    </location>
</feature>
<dbReference type="RefSeq" id="WP_211536669.1">
    <property type="nucleotide sequence ID" value="NZ_JAGSSV010000011.1"/>
</dbReference>
<accession>A0ABS5HD28</accession>
<keyword evidence="1" id="KW-1133">Transmembrane helix</keyword>
<feature type="transmembrane region" description="Helical" evidence="1">
    <location>
        <begin position="335"/>
        <end position="353"/>
    </location>
</feature>
<feature type="transmembrane region" description="Helical" evidence="1">
    <location>
        <begin position="133"/>
        <end position="165"/>
    </location>
</feature>
<dbReference type="InterPro" id="IPR049458">
    <property type="entry name" value="EpsG-like"/>
</dbReference>
<sequence>MTDLLAIYVYPFVLVSAMLAFLGLTKGLSRYSIVGVFFIFISSVLLLLLRDPLAPADSRNYLWMYKEQKNFNNIFNAYHGNVFFSFTQYLGNLAGLSFETFFIIQTLFFYLLSFIGLRLIFQSNKMFLMSLSFFVLTSTFVFLFTNVVRQGLALSLILLAAGLFIKNYRFSGYFALFLAIFSHFSTIVVAGIFFVVRNTNINVRYVFFLILILPFVPIFSQFFLANLGVMGGFFQKIESFSSKDYNNNLVYFKVIILYFSLVVFYYIGRYRQAFNNDGYFFIFKVYMLIVFFVMFTLPVLLLSSRYLYYASALLPILYTFVLFHRPNIISIHARFYFGLLMSVVFGLFVYSFHATRMQLGI</sequence>
<name>A0ABS5HD28_9GAMM</name>
<reference evidence="3" key="2">
    <citation type="submission" date="2023-07" db="EMBL/GenBank/DDBJ databases">
        <title>Marinomonas vulgaris A79, complete genome.</title>
        <authorList>
            <person name="Ying J.-J."/>
        </authorList>
    </citation>
    <scope>NUCLEOTIDE SEQUENCE [LARGE SCALE GENOMIC DNA]</scope>
    <source>
        <strain evidence="3">A79</strain>
    </source>
</reference>
<evidence type="ECO:0000313" key="3">
    <source>
        <dbReference type="Proteomes" id="UP000679722"/>
    </source>
</evidence>
<organism evidence="2 3">
    <name type="scientific">Marinomonas vulgaris</name>
    <dbReference type="NCBI Taxonomy" id="2823372"/>
    <lineage>
        <taxon>Bacteria</taxon>
        <taxon>Pseudomonadati</taxon>
        <taxon>Pseudomonadota</taxon>
        <taxon>Gammaproteobacteria</taxon>
        <taxon>Oceanospirillales</taxon>
        <taxon>Oceanospirillaceae</taxon>
        <taxon>Marinomonas</taxon>
    </lineage>
</organism>
<dbReference type="Pfam" id="PF14897">
    <property type="entry name" value="EpsG"/>
    <property type="match status" value="1"/>
</dbReference>
<reference evidence="2 3" key="1">
    <citation type="submission" date="2021-04" db="EMBL/GenBank/DDBJ databases">
        <authorList>
            <person name="Sun C."/>
        </authorList>
    </citation>
    <scope>NUCLEOTIDE SEQUENCE [LARGE SCALE GENOMIC DNA]</scope>
    <source>
        <strain evidence="2 3">A79</strain>
    </source>
</reference>
<proteinExistence type="predicted"/>
<feature type="transmembrane region" description="Helical" evidence="1">
    <location>
        <begin position="279"/>
        <end position="300"/>
    </location>
</feature>
<keyword evidence="3" id="KW-1185">Reference proteome</keyword>
<feature type="transmembrane region" description="Helical" evidence="1">
    <location>
        <begin position="7"/>
        <end position="25"/>
    </location>
</feature>
<feature type="transmembrane region" description="Helical" evidence="1">
    <location>
        <begin position="70"/>
        <end position="90"/>
    </location>
</feature>
<feature type="transmembrane region" description="Helical" evidence="1">
    <location>
        <begin position="102"/>
        <end position="121"/>
    </location>
</feature>
<feature type="transmembrane region" description="Helical" evidence="1">
    <location>
        <begin position="171"/>
        <end position="196"/>
    </location>
</feature>
<feature type="transmembrane region" description="Helical" evidence="1">
    <location>
        <begin position="249"/>
        <end position="267"/>
    </location>
</feature>
<evidence type="ECO:0000256" key="1">
    <source>
        <dbReference type="SAM" id="Phobius"/>
    </source>
</evidence>
<evidence type="ECO:0000313" key="2">
    <source>
        <dbReference type="EMBL" id="MBR7889327.1"/>
    </source>
</evidence>
<dbReference type="Proteomes" id="UP000679722">
    <property type="component" value="Unassembled WGS sequence"/>
</dbReference>
<comment type="caution">
    <text evidence="2">The sequence shown here is derived from an EMBL/GenBank/DDBJ whole genome shotgun (WGS) entry which is preliminary data.</text>
</comment>
<protein>
    <submittedName>
        <fullName evidence="2">EpsG family protein</fullName>
    </submittedName>
</protein>
<keyword evidence="1" id="KW-0472">Membrane</keyword>
<keyword evidence="1" id="KW-0812">Transmembrane</keyword>
<feature type="transmembrane region" description="Helical" evidence="1">
    <location>
        <begin position="205"/>
        <end position="229"/>
    </location>
</feature>
<gene>
    <name evidence="2" type="ORF">J9B83_10270</name>
</gene>